<organism evidence="4 5">
    <name type="scientific">Streptomyces albiaxialis</name>
    <dbReference type="NCBI Taxonomy" id="329523"/>
    <lineage>
        <taxon>Bacteria</taxon>
        <taxon>Bacillati</taxon>
        <taxon>Actinomycetota</taxon>
        <taxon>Actinomycetes</taxon>
        <taxon>Kitasatosporales</taxon>
        <taxon>Streptomycetaceae</taxon>
        <taxon>Streptomyces</taxon>
    </lineage>
</organism>
<feature type="compositionally biased region" description="Low complexity" evidence="2">
    <location>
        <begin position="1"/>
        <end position="15"/>
    </location>
</feature>
<feature type="region of interest" description="Disordered" evidence="2">
    <location>
        <begin position="1"/>
        <end position="20"/>
    </location>
</feature>
<keyword evidence="5" id="KW-1185">Reference proteome</keyword>
<dbReference type="EMBL" id="BAAAPE010000008">
    <property type="protein sequence ID" value="GAA2077000.1"/>
    <property type="molecule type" value="Genomic_DNA"/>
</dbReference>
<proteinExistence type="predicted"/>
<evidence type="ECO:0000313" key="5">
    <source>
        <dbReference type="Proteomes" id="UP001500016"/>
    </source>
</evidence>
<keyword evidence="1" id="KW-0863">Zinc-finger</keyword>
<name>A0ABN2VYV1_9ACTN</name>
<gene>
    <name evidence="4" type="ORF">GCM10009801_32780</name>
</gene>
<dbReference type="Proteomes" id="UP001500016">
    <property type="component" value="Unassembled WGS sequence"/>
</dbReference>
<dbReference type="PROSITE" id="PS50966">
    <property type="entry name" value="ZF_SWIM"/>
    <property type="match status" value="1"/>
</dbReference>
<reference evidence="4 5" key="1">
    <citation type="journal article" date="2019" name="Int. J. Syst. Evol. Microbiol.">
        <title>The Global Catalogue of Microorganisms (GCM) 10K type strain sequencing project: providing services to taxonomists for standard genome sequencing and annotation.</title>
        <authorList>
            <consortium name="The Broad Institute Genomics Platform"/>
            <consortium name="The Broad Institute Genome Sequencing Center for Infectious Disease"/>
            <person name="Wu L."/>
            <person name="Ma J."/>
        </authorList>
    </citation>
    <scope>NUCLEOTIDE SEQUENCE [LARGE SCALE GENOMIC DNA]</scope>
    <source>
        <strain evidence="4 5">JCM 15478</strain>
    </source>
</reference>
<dbReference type="InterPro" id="IPR007527">
    <property type="entry name" value="Znf_SWIM"/>
</dbReference>
<evidence type="ECO:0000259" key="3">
    <source>
        <dbReference type="PROSITE" id="PS50966"/>
    </source>
</evidence>
<evidence type="ECO:0000256" key="1">
    <source>
        <dbReference type="PROSITE-ProRule" id="PRU00325"/>
    </source>
</evidence>
<keyword evidence="1" id="KW-0862">Zinc</keyword>
<keyword evidence="1" id="KW-0479">Metal-binding</keyword>
<evidence type="ECO:0000313" key="4">
    <source>
        <dbReference type="EMBL" id="GAA2077000.1"/>
    </source>
</evidence>
<dbReference type="PANTHER" id="PTHR38133">
    <property type="entry name" value="SLR1429 PROTEIN"/>
    <property type="match status" value="1"/>
</dbReference>
<sequence>MTARTGAARTEGTGAVNARTGEPRSALAAAWLRALEEVAPDAGRLARGRAYARDGGVDAVRVGPGRLVGFVHGSRPRPYRASLRLPELTPGEWDTFLGLAVADPAHTAALLDKELPPALAGEARAAGVRLLPEPGELRPGCSCPDPVRPCKHAAALAHEAAALLDADPFVLLLLRGRPEDELRGELTRRQRATGEAARPAMPTVPAEVARARGVRPPLPEPLPLPEAPAESRSYPSVPGGPSPDGLEFLASDAAVRAHAALVRGTPPLPSLSVWHDTIRLAATHPRLTGRRTLSPLFASFAKAAGRTPQELTRAAAAWRQGAEAGLAALEEAWDPPAGDFDRARGALAAAGRPRMTIWRNRLTDPTHTVQLRYGRDGRWYPYRSDPGEDDWWPEGPAADDPVGALES</sequence>
<feature type="region of interest" description="Disordered" evidence="2">
    <location>
        <begin position="184"/>
        <end position="203"/>
    </location>
</feature>
<comment type="caution">
    <text evidence="4">The sequence shown here is derived from an EMBL/GenBank/DDBJ whole genome shotgun (WGS) entry which is preliminary data.</text>
</comment>
<feature type="region of interest" description="Disordered" evidence="2">
    <location>
        <begin position="214"/>
        <end position="242"/>
    </location>
</feature>
<feature type="region of interest" description="Disordered" evidence="2">
    <location>
        <begin position="384"/>
        <end position="407"/>
    </location>
</feature>
<dbReference type="PANTHER" id="PTHR38133:SF1">
    <property type="entry name" value="SLR1429 PROTEIN"/>
    <property type="match status" value="1"/>
</dbReference>
<evidence type="ECO:0000256" key="2">
    <source>
        <dbReference type="SAM" id="MobiDB-lite"/>
    </source>
</evidence>
<feature type="compositionally biased region" description="Pro residues" evidence="2">
    <location>
        <begin position="216"/>
        <end position="226"/>
    </location>
</feature>
<dbReference type="RefSeq" id="WP_344528663.1">
    <property type="nucleotide sequence ID" value="NZ_BAAAPE010000008.1"/>
</dbReference>
<feature type="domain" description="SWIM-type" evidence="3">
    <location>
        <begin position="126"/>
        <end position="161"/>
    </location>
</feature>
<protein>
    <recommendedName>
        <fullName evidence="3">SWIM-type domain-containing protein</fullName>
    </recommendedName>
</protein>
<accession>A0ABN2VYV1</accession>